<dbReference type="Pfam" id="PF00106">
    <property type="entry name" value="adh_short"/>
    <property type="match status" value="1"/>
</dbReference>
<dbReference type="PANTHER" id="PTHR44196">
    <property type="entry name" value="DEHYDROGENASE/REDUCTASE SDR FAMILY MEMBER 7B"/>
    <property type="match status" value="1"/>
</dbReference>
<protein>
    <submittedName>
        <fullName evidence="4">Short chain dehydrogenase</fullName>
    </submittedName>
</protein>
<dbReference type="Proteomes" id="UP000469440">
    <property type="component" value="Unassembled WGS sequence"/>
</dbReference>
<dbReference type="PROSITE" id="PS00061">
    <property type="entry name" value="ADH_SHORT"/>
    <property type="match status" value="1"/>
</dbReference>
<dbReference type="PANTHER" id="PTHR44196:SF2">
    <property type="entry name" value="SHORT-CHAIN DEHYDROGENASE-RELATED"/>
    <property type="match status" value="1"/>
</dbReference>
<dbReference type="PRINTS" id="PR00081">
    <property type="entry name" value="GDHRDH"/>
</dbReference>
<evidence type="ECO:0000313" key="4">
    <source>
        <dbReference type="EMBL" id="MVB09662.1"/>
    </source>
</evidence>
<reference evidence="4 5" key="1">
    <citation type="submission" date="2019-09" db="EMBL/GenBank/DDBJ databases">
        <title>Genome sequence of Clostridium sp. EA1.</title>
        <authorList>
            <person name="Poehlein A."/>
            <person name="Bengelsdorf F.R."/>
            <person name="Daniel R."/>
        </authorList>
    </citation>
    <scope>NUCLEOTIDE SEQUENCE [LARGE SCALE GENOMIC DNA]</scope>
    <source>
        <strain evidence="4 5">EA1</strain>
    </source>
</reference>
<name>A0A6N8HVC4_9FIRM</name>
<dbReference type="AlphaFoldDB" id="A0A6N8HVC4"/>
<dbReference type="GO" id="GO:0016491">
    <property type="term" value="F:oxidoreductase activity"/>
    <property type="evidence" value="ECO:0007669"/>
    <property type="project" value="UniProtKB-KW"/>
</dbReference>
<dbReference type="EMBL" id="VWXL01000011">
    <property type="protein sequence ID" value="MVB09662.1"/>
    <property type="molecule type" value="Genomic_DNA"/>
</dbReference>
<keyword evidence="2" id="KW-0560">Oxidoreductase</keyword>
<dbReference type="InterPro" id="IPR020904">
    <property type="entry name" value="Sc_DH/Rdtase_CS"/>
</dbReference>
<comment type="caution">
    <text evidence="4">The sequence shown here is derived from an EMBL/GenBank/DDBJ whole genome shotgun (WGS) entry which is preliminary data.</text>
</comment>
<dbReference type="SUPFAM" id="SSF51735">
    <property type="entry name" value="NAD(P)-binding Rossmann-fold domains"/>
    <property type="match status" value="1"/>
</dbReference>
<accession>A0A6N8HVC4</accession>
<proteinExistence type="inferred from homology"/>
<evidence type="ECO:0000256" key="1">
    <source>
        <dbReference type="ARBA" id="ARBA00006484"/>
    </source>
</evidence>
<dbReference type="PRINTS" id="PR00080">
    <property type="entry name" value="SDRFAMILY"/>
</dbReference>
<sequence length="194" mass="21255">MIEGMQGKQIEILVNNAGFGANSLFNECDLAVAEQLANVNVIAPMELIRAVLPDMVKRKSGTVINISSESVYMIVPKNSVYSGAKAFVKSFTEGLHVDLIGTGVKVLAVCPGLTHTDFHEKMGMEKSRQINKGIISWMSPEEVVSCSLKDLQKGKVICIPGLHTKLMTGMLSLIPQKTYYKTMHNLSQKISSKR</sequence>
<comment type="similarity">
    <text evidence="1 3">Belongs to the short-chain dehydrogenases/reductases (SDR) family.</text>
</comment>
<keyword evidence="5" id="KW-1185">Reference proteome</keyword>
<evidence type="ECO:0000256" key="3">
    <source>
        <dbReference type="RuleBase" id="RU000363"/>
    </source>
</evidence>
<dbReference type="GO" id="GO:0016020">
    <property type="term" value="C:membrane"/>
    <property type="evidence" value="ECO:0007669"/>
    <property type="project" value="TreeGrafter"/>
</dbReference>
<dbReference type="InterPro" id="IPR002347">
    <property type="entry name" value="SDR_fam"/>
</dbReference>
<evidence type="ECO:0000256" key="2">
    <source>
        <dbReference type="ARBA" id="ARBA00023002"/>
    </source>
</evidence>
<dbReference type="Gene3D" id="3.40.50.720">
    <property type="entry name" value="NAD(P)-binding Rossmann-like Domain"/>
    <property type="match status" value="1"/>
</dbReference>
<dbReference type="InterPro" id="IPR036291">
    <property type="entry name" value="NAD(P)-bd_dom_sf"/>
</dbReference>
<organism evidence="4 5">
    <name type="scientific">Caproicibacter fermentans</name>
    <dbReference type="NCBI Taxonomy" id="2576756"/>
    <lineage>
        <taxon>Bacteria</taxon>
        <taxon>Bacillati</taxon>
        <taxon>Bacillota</taxon>
        <taxon>Clostridia</taxon>
        <taxon>Eubacteriales</taxon>
        <taxon>Acutalibacteraceae</taxon>
        <taxon>Caproicibacter</taxon>
    </lineage>
</organism>
<evidence type="ECO:0000313" key="5">
    <source>
        <dbReference type="Proteomes" id="UP000469440"/>
    </source>
</evidence>
<gene>
    <name evidence="4" type="ORF">CAFE_03240</name>
</gene>
<dbReference type="CDD" id="cd05233">
    <property type="entry name" value="SDR_c"/>
    <property type="match status" value="1"/>
</dbReference>